<dbReference type="NCBIfam" id="TIGR01216">
    <property type="entry name" value="ATP_synt_epsi"/>
    <property type="match status" value="1"/>
</dbReference>
<dbReference type="GO" id="GO:0005524">
    <property type="term" value="F:ATP binding"/>
    <property type="evidence" value="ECO:0007669"/>
    <property type="project" value="UniProtKB-UniRule"/>
</dbReference>
<keyword evidence="9" id="KW-1003">Cell membrane</keyword>
<comment type="caution">
    <text evidence="12">The sequence shown here is derived from an EMBL/GenBank/DDBJ whole genome shotgun (WGS) entry which is preliminary data.</text>
</comment>
<evidence type="ECO:0000313" key="12">
    <source>
        <dbReference type="EMBL" id="TWT93444.1"/>
    </source>
</evidence>
<evidence type="ECO:0000256" key="3">
    <source>
        <dbReference type="ARBA" id="ARBA00005712"/>
    </source>
</evidence>
<accession>A0A5C6A0T8</accession>
<evidence type="ECO:0000256" key="5">
    <source>
        <dbReference type="ARBA" id="ARBA00023065"/>
    </source>
</evidence>
<evidence type="ECO:0000256" key="1">
    <source>
        <dbReference type="ARBA" id="ARBA00003543"/>
    </source>
</evidence>
<dbReference type="Gene3D" id="2.60.15.10">
    <property type="entry name" value="F0F1 ATP synthase delta/epsilon subunit, N-terminal"/>
    <property type="match status" value="1"/>
</dbReference>
<keyword evidence="9" id="KW-0375">Hydrogen ion transport</keyword>
<dbReference type="AlphaFoldDB" id="A0A5C6A0T8"/>
<keyword evidence="7 9" id="KW-0139">CF(1)</keyword>
<evidence type="ECO:0000256" key="4">
    <source>
        <dbReference type="ARBA" id="ARBA00022448"/>
    </source>
</evidence>
<keyword evidence="4 9" id="KW-0813">Transport</keyword>
<dbReference type="InterPro" id="IPR001469">
    <property type="entry name" value="ATP_synth_F1_dsu/esu"/>
</dbReference>
<evidence type="ECO:0000313" key="13">
    <source>
        <dbReference type="Proteomes" id="UP000317421"/>
    </source>
</evidence>
<dbReference type="GO" id="GO:0045259">
    <property type="term" value="C:proton-transporting ATP synthase complex"/>
    <property type="evidence" value="ECO:0007669"/>
    <property type="project" value="UniProtKB-KW"/>
</dbReference>
<dbReference type="EMBL" id="SJPR01000008">
    <property type="protein sequence ID" value="TWT93444.1"/>
    <property type="molecule type" value="Genomic_DNA"/>
</dbReference>
<keyword evidence="13" id="KW-1185">Reference proteome</keyword>
<dbReference type="SUPFAM" id="SSF51344">
    <property type="entry name" value="Epsilon subunit of F1F0-ATP synthase N-terminal domain"/>
    <property type="match status" value="1"/>
</dbReference>
<dbReference type="PANTHER" id="PTHR13822">
    <property type="entry name" value="ATP SYNTHASE DELTA/EPSILON CHAIN"/>
    <property type="match status" value="1"/>
</dbReference>
<sequence length="132" mass="14311">MAEMTVTVVTPEETVVETTASSVVLPLYDGEVGILRGHAPMIGRLGYGEMRLTVDGKTDSFYVDGGFVQVADNVVNVMTNRAMEVGEIDFVSANEHLEQSLGLTAKGDEGILTRLRSIEQARAQLRLAKKAR</sequence>
<dbReference type="HAMAP" id="MF_00530">
    <property type="entry name" value="ATP_synth_epsil_bac"/>
    <property type="match status" value="1"/>
</dbReference>
<evidence type="ECO:0000256" key="8">
    <source>
        <dbReference type="ARBA" id="ARBA00023310"/>
    </source>
</evidence>
<comment type="similarity">
    <text evidence="3 9 10">Belongs to the ATPase epsilon chain family.</text>
</comment>
<feature type="domain" description="ATP synthase F1 complex delta/epsilon subunit N-terminal" evidence="11">
    <location>
        <begin position="4"/>
        <end position="82"/>
    </location>
</feature>
<evidence type="ECO:0000256" key="10">
    <source>
        <dbReference type="RuleBase" id="RU003656"/>
    </source>
</evidence>
<keyword evidence="6 9" id="KW-0472">Membrane</keyword>
<dbReference type="CDD" id="cd12152">
    <property type="entry name" value="F1-ATPase_delta"/>
    <property type="match status" value="1"/>
</dbReference>
<dbReference type="GO" id="GO:0012505">
    <property type="term" value="C:endomembrane system"/>
    <property type="evidence" value="ECO:0007669"/>
    <property type="project" value="UniProtKB-SubCell"/>
</dbReference>
<protein>
    <recommendedName>
        <fullName evidence="9">ATP synthase epsilon chain</fullName>
    </recommendedName>
    <alternativeName>
        <fullName evidence="9">ATP synthase F1 sector epsilon subunit</fullName>
    </alternativeName>
    <alternativeName>
        <fullName evidence="9">F-ATPase epsilon subunit</fullName>
    </alternativeName>
</protein>
<dbReference type="InterPro" id="IPR020546">
    <property type="entry name" value="ATP_synth_F1_dsu/esu_N"/>
</dbReference>
<name>A0A5C6A0T8_9BACT</name>
<dbReference type="GO" id="GO:0005886">
    <property type="term" value="C:plasma membrane"/>
    <property type="evidence" value="ECO:0007669"/>
    <property type="project" value="UniProtKB-SubCell"/>
</dbReference>
<evidence type="ECO:0000256" key="6">
    <source>
        <dbReference type="ARBA" id="ARBA00023136"/>
    </source>
</evidence>
<comment type="function">
    <text evidence="1 9">Produces ATP from ADP in the presence of a proton gradient across the membrane.</text>
</comment>
<dbReference type="Proteomes" id="UP000317421">
    <property type="component" value="Unassembled WGS sequence"/>
</dbReference>
<keyword evidence="8 9" id="KW-0066">ATP synthesis</keyword>
<proteinExistence type="inferred from homology"/>
<evidence type="ECO:0000256" key="2">
    <source>
        <dbReference type="ARBA" id="ARBA00004184"/>
    </source>
</evidence>
<dbReference type="PANTHER" id="PTHR13822:SF10">
    <property type="entry name" value="ATP SYNTHASE EPSILON CHAIN, CHLOROPLASTIC"/>
    <property type="match status" value="1"/>
</dbReference>
<dbReference type="OrthoDB" id="277064at2"/>
<gene>
    <name evidence="9 12" type="primary">atpC</name>
    <name evidence="12" type="ORF">Pla108_39380</name>
</gene>
<evidence type="ECO:0000256" key="7">
    <source>
        <dbReference type="ARBA" id="ARBA00023196"/>
    </source>
</evidence>
<comment type="subunit">
    <text evidence="9 10">F-type ATPases have 2 components, CF(1) - the catalytic core - and CF(0) - the membrane proton channel. CF(1) has five subunits: alpha(3), beta(3), gamma(1), delta(1), epsilon(1). CF(0) has three main subunits: a, b and c.</text>
</comment>
<dbReference type="GO" id="GO:0046933">
    <property type="term" value="F:proton-transporting ATP synthase activity, rotational mechanism"/>
    <property type="evidence" value="ECO:0007669"/>
    <property type="project" value="UniProtKB-UniRule"/>
</dbReference>
<keyword evidence="5 9" id="KW-0406">Ion transport</keyword>
<dbReference type="Pfam" id="PF02823">
    <property type="entry name" value="ATP-synt_DE_N"/>
    <property type="match status" value="1"/>
</dbReference>
<evidence type="ECO:0000259" key="11">
    <source>
        <dbReference type="Pfam" id="PF02823"/>
    </source>
</evidence>
<dbReference type="InterPro" id="IPR036771">
    <property type="entry name" value="ATPsynth_dsu/esu_N"/>
</dbReference>
<organism evidence="12 13">
    <name type="scientific">Botrimarina colliarenosi</name>
    <dbReference type="NCBI Taxonomy" id="2528001"/>
    <lineage>
        <taxon>Bacteria</taxon>
        <taxon>Pseudomonadati</taxon>
        <taxon>Planctomycetota</taxon>
        <taxon>Planctomycetia</taxon>
        <taxon>Pirellulales</taxon>
        <taxon>Lacipirellulaceae</taxon>
        <taxon>Botrimarina</taxon>
    </lineage>
</organism>
<reference evidence="12 13" key="1">
    <citation type="submission" date="2019-02" db="EMBL/GenBank/DDBJ databases">
        <title>Deep-cultivation of Planctomycetes and their phenomic and genomic characterization uncovers novel biology.</title>
        <authorList>
            <person name="Wiegand S."/>
            <person name="Jogler M."/>
            <person name="Boedeker C."/>
            <person name="Pinto D."/>
            <person name="Vollmers J."/>
            <person name="Rivas-Marin E."/>
            <person name="Kohn T."/>
            <person name="Peeters S.H."/>
            <person name="Heuer A."/>
            <person name="Rast P."/>
            <person name="Oberbeckmann S."/>
            <person name="Bunk B."/>
            <person name="Jeske O."/>
            <person name="Meyerdierks A."/>
            <person name="Storesund J.E."/>
            <person name="Kallscheuer N."/>
            <person name="Luecker S."/>
            <person name="Lage O.M."/>
            <person name="Pohl T."/>
            <person name="Merkel B.J."/>
            <person name="Hornburger P."/>
            <person name="Mueller R.-W."/>
            <person name="Bruemmer F."/>
            <person name="Labrenz M."/>
            <person name="Spormann A.M."/>
            <person name="Op Den Camp H."/>
            <person name="Overmann J."/>
            <person name="Amann R."/>
            <person name="Jetten M.S.M."/>
            <person name="Mascher T."/>
            <person name="Medema M.H."/>
            <person name="Devos D.P."/>
            <person name="Kaster A.-K."/>
            <person name="Ovreas L."/>
            <person name="Rohde M."/>
            <person name="Galperin M.Y."/>
            <person name="Jogler C."/>
        </authorList>
    </citation>
    <scope>NUCLEOTIDE SEQUENCE [LARGE SCALE GENOMIC DNA]</scope>
    <source>
        <strain evidence="12 13">Pla108</strain>
    </source>
</reference>
<comment type="subcellular location">
    <subcellularLocation>
        <location evidence="9">Cell membrane</location>
        <topology evidence="9">Peripheral membrane protein</topology>
    </subcellularLocation>
    <subcellularLocation>
        <location evidence="2">Endomembrane system</location>
        <topology evidence="2">Peripheral membrane protein</topology>
    </subcellularLocation>
</comment>
<evidence type="ECO:0000256" key="9">
    <source>
        <dbReference type="HAMAP-Rule" id="MF_00530"/>
    </source>
</evidence>
<dbReference type="RefSeq" id="WP_146446616.1">
    <property type="nucleotide sequence ID" value="NZ_SJPR01000008.1"/>
</dbReference>